<accession>A0A2K2UC29</accession>
<keyword evidence="2" id="KW-1185">Reference proteome</keyword>
<proteinExistence type="predicted"/>
<dbReference type="RefSeq" id="WP_103264811.1">
    <property type="nucleotide sequence ID" value="NZ_CABMLE010000005.1"/>
</dbReference>
<comment type="caution">
    <text evidence="1">The sequence shown here is derived from an EMBL/GenBank/DDBJ whole genome shotgun (WGS) entry which is preliminary data.</text>
</comment>
<dbReference type="EMBL" id="PPEK01000005">
    <property type="protein sequence ID" value="PNV67758.1"/>
    <property type="molecule type" value="Genomic_DNA"/>
</dbReference>
<protein>
    <submittedName>
        <fullName evidence="1">Uncharacterized protein</fullName>
    </submittedName>
</protein>
<dbReference type="OrthoDB" id="3174273at2"/>
<evidence type="ECO:0000313" key="2">
    <source>
        <dbReference type="Proteomes" id="UP000236197"/>
    </source>
</evidence>
<dbReference type="Proteomes" id="UP000236197">
    <property type="component" value="Unassembled WGS sequence"/>
</dbReference>
<evidence type="ECO:0000313" key="1">
    <source>
        <dbReference type="EMBL" id="PNV67758.1"/>
    </source>
</evidence>
<name>A0A2K2UC29_9ACTN</name>
<organism evidence="1 2">
    <name type="scientific">Enteroscipio rubneri</name>
    <dbReference type="NCBI Taxonomy" id="2070686"/>
    <lineage>
        <taxon>Bacteria</taxon>
        <taxon>Bacillati</taxon>
        <taxon>Actinomycetota</taxon>
        <taxon>Coriobacteriia</taxon>
        <taxon>Eggerthellales</taxon>
        <taxon>Eggerthellaceae</taxon>
        <taxon>Enteroscipio</taxon>
    </lineage>
</organism>
<gene>
    <name evidence="1" type="ORF">C2L71_05620</name>
</gene>
<reference evidence="2" key="1">
    <citation type="submission" date="2018-01" db="EMBL/GenBank/DDBJ databases">
        <title>Rubneribacter badeniensis gen. nov., sp. nov., and Colonibacter rubneri, gen. nov., sp. nov., WGS of new members of the Eggerthellaceae.</title>
        <authorList>
            <person name="Danylec N."/>
            <person name="Stoll D.A."/>
            <person name="Doetsch A."/>
            <person name="Kulling S.E."/>
            <person name="Huch M."/>
        </authorList>
    </citation>
    <scope>NUCLEOTIDE SEQUENCE [LARGE SCALE GENOMIC DNA]</scope>
    <source>
        <strain evidence="2">ResAG-96</strain>
    </source>
</reference>
<sequence length="120" mass="13595">MGFSFQKHIVSVEIEGKDYVIDLGDAEVFDNIASWGERIQNEDYADATEGQAQALSADVKGYLKILLGQEQFEDIFESRPWSMLDGLELFAYLYSKIAEAQIGDRFDEAIAWYVPDMPEA</sequence>
<dbReference type="AlphaFoldDB" id="A0A2K2UC29"/>